<evidence type="ECO:0000313" key="3">
    <source>
        <dbReference type="Proteomes" id="UP000054324"/>
    </source>
</evidence>
<sequence length="445" mass="50460">MRKIPEFDQRCLCSIGQVVWWKYRISNAGLRQMVLGRMNSPAIDEPLIVSLKEPCTEWKRQSGGRCMTWQPNTKTLTSKLGRVGNCRPPGWGPRNSKHQWLVTLAETAQSCSQGGEMAQWLKRKFTDRLGQPGGIPALVLPWGGMVARHRKDVTAERDQLRKTLICLFKVTTTSGQPINFLATERECGKLLKSENYLCPVISSLVKLQIHTILVKETTHKVAENSATAHDRFRPSWGSSGKRSPRVSVNIMFYIILWDRRVKLSFAPCLFKNRISVSFLNPFPYTCLDIYRLSRNCKGMLQSSFTNSTAHDRFRPSWGSSGGRNALVSVNLMFHLKPNYTKLEKYTHLQTNVVLRENQLEGNPAESLVYDAFKQPNLLHQAVSSFNWYDKSDIGTPSRDRLKHEAAWCSTFRCLRASQTRDSAGFQLGDSTGQAASNSSKRRISL</sequence>
<dbReference type="CTD" id="20316423"/>
<dbReference type="OrthoDB" id="8862460at2759"/>
<dbReference type="AlphaFoldDB" id="A0A075AIG6"/>
<dbReference type="KEGG" id="ovi:T265_02235"/>
<dbReference type="EMBL" id="KL596644">
    <property type="protein sequence ID" value="KER31599.1"/>
    <property type="molecule type" value="Genomic_DNA"/>
</dbReference>
<reference evidence="2 3" key="1">
    <citation type="submission" date="2013-11" db="EMBL/GenBank/DDBJ databases">
        <title>Opisthorchis viverrini - life in the bile duct.</title>
        <authorList>
            <person name="Young N.D."/>
            <person name="Nagarajan N."/>
            <person name="Lin S.J."/>
            <person name="Korhonen P.K."/>
            <person name="Jex A.R."/>
            <person name="Hall R.S."/>
            <person name="Safavi-Hemami H."/>
            <person name="Kaewkong W."/>
            <person name="Bertrand D."/>
            <person name="Gao S."/>
            <person name="Seet Q."/>
            <person name="Wongkham S."/>
            <person name="Teh B.T."/>
            <person name="Wongkham C."/>
            <person name="Intapan P.M."/>
            <person name="Maleewong W."/>
            <person name="Yang X."/>
            <person name="Hu M."/>
            <person name="Wang Z."/>
            <person name="Hofmann A."/>
            <person name="Sternberg P.W."/>
            <person name="Tan P."/>
            <person name="Wang J."/>
            <person name="Gasser R.B."/>
        </authorList>
    </citation>
    <scope>NUCLEOTIDE SEQUENCE [LARGE SCALE GENOMIC DNA]</scope>
</reference>
<evidence type="ECO:0000313" key="2">
    <source>
        <dbReference type="EMBL" id="KER31599.1"/>
    </source>
</evidence>
<feature type="region of interest" description="Disordered" evidence="1">
    <location>
        <begin position="425"/>
        <end position="445"/>
    </location>
</feature>
<evidence type="ECO:0000256" key="1">
    <source>
        <dbReference type="SAM" id="MobiDB-lite"/>
    </source>
</evidence>
<organism evidence="2 3">
    <name type="scientific">Opisthorchis viverrini</name>
    <name type="common">Southeast Asian liver fluke</name>
    <dbReference type="NCBI Taxonomy" id="6198"/>
    <lineage>
        <taxon>Eukaryota</taxon>
        <taxon>Metazoa</taxon>
        <taxon>Spiralia</taxon>
        <taxon>Lophotrochozoa</taxon>
        <taxon>Platyhelminthes</taxon>
        <taxon>Trematoda</taxon>
        <taxon>Digenea</taxon>
        <taxon>Opisthorchiida</taxon>
        <taxon>Opisthorchiata</taxon>
        <taxon>Opisthorchiidae</taxon>
        <taxon>Opisthorchis</taxon>
    </lineage>
</organism>
<dbReference type="Proteomes" id="UP000054324">
    <property type="component" value="Unassembled WGS sequence"/>
</dbReference>
<keyword evidence="3" id="KW-1185">Reference proteome</keyword>
<name>A0A075AIG6_OPIVI</name>
<accession>A0A075AIG6</accession>
<gene>
    <name evidence="2" type="ORF">T265_02235</name>
</gene>
<protein>
    <submittedName>
        <fullName evidence="2">Uncharacterized protein</fullName>
    </submittedName>
</protein>
<feature type="compositionally biased region" description="Polar residues" evidence="1">
    <location>
        <begin position="428"/>
        <end position="438"/>
    </location>
</feature>
<dbReference type="RefSeq" id="XP_009164687.1">
    <property type="nucleotide sequence ID" value="XM_009166423.1"/>
</dbReference>
<dbReference type="GeneID" id="20316423"/>
<proteinExistence type="predicted"/>